<evidence type="ECO:0000259" key="7">
    <source>
        <dbReference type="PROSITE" id="PS50042"/>
    </source>
</evidence>
<feature type="transmembrane region" description="Helical" evidence="6">
    <location>
        <begin position="773"/>
        <end position="799"/>
    </location>
</feature>
<keyword evidence="6" id="KW-1133">Transmembrane helix</keyword>
<dbReference type="Pfam" id="PF00027">
    <property type="entry name" value="cNMP_binding"/>
    <property type="match status" value="1"/>
</dbReference>
<dbReference type="GO" id="GO:0006355">
    <property type="term" value="P:regulation of DNA-templated transcription"/>
    <property type="evidence" value="ECO:0007669"/>
    <property type="project" value="InterPro"/>
</dbReference>
<dbReference type="PROSITE" id="PS50045">
    <property type="entry name" value="SIGMA54_INTERACT_4"/>
    <property type="match status" value="1"/>
</dbReference>
<comment type="subcellular location">
    <subcellularLocation>
        <location evidence="1">Cell membrane</location>
    </subcellularLocation>
</comment>
<dbReference type="InterPro" id="IPR017896">
    <property type="entry name" value="4Fe4S_Fe-S-bd"/>
</dbReference>
<dbReference type="SUPFAM" id="SSF52540">
    <property type="entry name" value="P-loop containing nucleoside triphosphate hydrolases"/>
    <property type="match status" value="1"/>
</dbReference>
<dbReference type="PROSITE" id="PS51379">
    <property type="entry name" value="4FE4S_FER_2"/>
    <property type="match status" value="1"/>
</dbReference>
<evidence type="ECO:0000256" key="5">
    <source>
        <dbReference type="ARBA" id="ARBA00023136"/>
    </source>
</evidence>
<feature type="transmembrane region" description="Helical" evidence="6">
    <location>
        <begin position="827"/>
        <end position="846"/>
    </location>
</feature>
<keyword evidence="3" id="KW-0547">Nucleotide-binding</keyword>
<dbReference type="EMBL" id="CR522870">
    <property type="protein sequence ID" value="CAG36014.1"/>
    <property type="molecule type" value="Genomic_DNA"/>
</dbReference>
<keyword evidence="4" id="KW-0067">ATP-binding</keyword>
<evidence type="ECO:0000256" key="3">
    <source>
        <dbReference type="ARBA" id="ARBA00022741"/>
    </source>
</evidence>
<evidence type="ECO:0000313" key="11">
    <source>
        <dbReference type="Proteomes" id="UP000000602"/>
    </source>
</evidence>
<organism evidence="10 11">
    <name type="scientific">Desulfotalea psychrophila (strain LSv54 / DSM 12343)</name>
    <dbReference type="NCBI Taxonomy" id="177439"/>
    <lineage>
        <taxon>Bacteria</taxon>
        <taxon>Pseudomonadati</taxon>
        <taxon>Thermodesulfobacteriota</taxon>
        <taxon>Desulfobulbia</taxon>
        <taxon>Desulfobulbales</taxon>
        <taxon>Desulfocapsaceae</taxon>
        <taxon>Desulfotalea</taxon>
    </lineage>
</organism>
<proteinExistence type="predicted"/>
<dbReference type="PROSITE" id="PS50042">
    <property type="entry name" value="CNMP_BINDING_3"/>
    <property type="match status" value="1"/>
</dbReference>
<dbReference type="KEGG" id="dps:DP1285"/>
<dbReference type="Pfam" id="PF12801">
    <property type="entry name" value="Fer4_5"/>
    <property type="match status" value="2"/>
</dbReference>
<feature type="transmembrane region" description="Helical" evidence="6">
    <location>
        <begin position="858"/>
        <end position="878"/>
    </location>
</feature>
<keyword evidence="5 6" id="KW-0472">Membrane</keyword>
<evidence type="ECO:0000256" key="1">
    <source>
        <dbReference type="ARBA" id="ARBA00004236"/>
    </source>
</evidence>
<evidence type="ECO:0000256" key="6">
    <source>
        <dbReference type="SAM" id="Phobius"/>
    </source>
</evidence>
<dbReference type="InterPro" id="IPR052378">
    <property type="entry name" value="NosR_regulator"/>
</dbReference>
<feature type="domain" description="Sigma-54 factor interaction" evidence="8">
    <location>
        <begin position="200"/>
        <end position="416"/>
    </location>
</feature>
<dbReference type="OrthoDB" id="9784262at2"/>
<feature type="transmembrane region" description="Helical" evidence="6">
    <location>
        <begin position="500"/>
        <end position="524"/>
    </location>
</feature>
<dbReference type="Gene3D" id="2.60.120.10">
    <property type="entry name" value="Jelly Rolls"/>
    <property type="match status" value="1"/>
</dbReference>
<dbReference type="InterPro" id="IPR018490">
    <property type="entry name" value="cNMP-bd_dom_sf"/>
</dbReference>
<keyword evidence="2" id="KW-1003">Cell membrane</keyword>
<dbReference type="SMART" id="SM00100">
    <property type="entry name" value="cNMP"/>
    <property type="match status" value="1"/>
</dbReference>
<dbReference type="eggNOG" id="COG0664">
    <property type="taxonomic scope" value="Bacteria"/>
</dbReference>
<keyword evidence="11" id="KW-1185">Reference proteome</keyword>
<dbReference type="GO" id="GO:0005524">
    <property type="term" value="F:ATP binding"/>
    <property type="evidence" value="ECO:0007669"/>
    <property type="project" value="InterPro"/>
</dbReference>
<feature type="transmembrane region" description="Helical" evidence="6">
    <location>
        <begin position="567"/>
        <end position="588"/>
    </location>
</feature>
<keyword evidence="6" id="KW-0812">Transmembrane</keyword>
<accession>Q6ANR0</accession>
<dbReference type="AlphaFoldDB" id="Q6ANR0"/>
<dbReference type="PANTHER" id="PTHR30224">
    <property type="entry name" value="ELECTRON TRANSPORT PROTEIN"/>
    <property type="match status" value="1"/>
</dbReference>
<dbReference type="InterPro" id="IPR058031">
    <property type="entry name" value="AAA_lid_NorR"/>
</dbReference>
<dbReference type="eggNOG" id="COG2204">
    <property type="taxonomic scope" value="Bacteria"/>
</dbReference>
<feature type="domain" description="Cyclic nucleotide-binding" evidence="7">
    <location>
        <begin position="15"/>
        <end position="135"/>
    </location>
</feature>
<dbReference type="GO" id="GO:0005886">
    <property type="term" value="C:plasma membrane"/>
    <property type="evidence" value="ECO:0007669"/>
    <property type="project" value="UniProtKB-SubCell"/>
</dbReference>
<dbReference type="Gene3D" id="3.40.50.300">
    <property type="entry name" value="P-loop containing nucleotide triphosphate hydrolases"/>
    <property type="match status" value="1"/>
</dbReference>
<dbReference type="STRING" id="177439.DP1285"/>
<dbReference type="CDD" id="cd00038">
    <property type="entry name" value="CAP_ED"/>
    <property type="match status" value="1"/>
</dbReference>
<evidence type="ECO:0000259" key="9">
    <source>
        <dbReference type="PROSITE" id="PS51379"/>
    </source>
</evidence>
<reference evidence="11" key="1">
    <citation type="journal article" date="2004" name="Environ. Microbiol.">
        <title>The genome of Desulfotalea psychrophila, a sulfate-reducing bacterium from permanently cold Arctic sediments.</title>
        <authorList>
            <person name="Rabus R."/>
            <person name="Ruepp A."/>
            <person name="Frickey T."/>
            <person name="Rattei T."/>
            <person name="Fartmann B."/>
            <person name="Stark M."/>
            <person name="Bauer M."/>
            <person name="Zibat A."/>
            <person name="Lombardot T."/>
            <person name="Becker I."/>
            <person name="Amann J."/>
            <person name="Gellner K."/>
            <person name="Teeling H."/>
            <person name="Leuschner W.D."/>
            <person name="Gloeckner F.-O."/>
            <person name="Lupas A.N."/>
            <person name="Amann R."/>
            <person name="Klenk H.-P."/>
        </authorList>
    </citation>
    <scope>NUCLEOTIDE SEQUENCE [LARGE SCALE GENOMIC DNA]</scope>
    <source>
        <strain evidence="11">DSM 12343 / LSv54</strain>
    </source>
</reference>
<dbReference type="InterPro" id="IPR014710">
    <property type="entry name" value="RmlC-like_jellyroll"/>
</dbReference>
<dbReference type="HOGENOM" id="CLU_015763_0_0_7"/>
<dbReference type="SUPFAM" id="SSF51206">
    <property type="entry name" value="cAMP-binding domain-like"/>
    <property type="match status" value="1"/>
</dbReference>
<feature type="transmembrane region" description="Helical" evidence="6">
    <location>
        <begin position="730"/>
        <end position="753"/>
    </location>
</feature>
<dbReference type="eggNOG" id="COG0348">
    <property type="taxonomic scope" value="Bacteria"/>
</dbReference>
<name>Q6ANR0_DESPS</name>
<feature type="domain" description="4Fe-4S ferredoxin-type" evidence="9">
    <location>
        <begin position="646"/>
        <end position="676"/>
    </location>
</feature>
<dbReference type="Gene3D" id="1.10.8.60">
    <property type="match status" value="1"/>
</dbReference>
<dbReference type="SUPFAM" id="SSF54862">
    <property type="entry name" value="4Fe-4S ferredoxins"/>
    <property type="match status" value="1"/>
</dbReference>
<evidence type="ECO:0000256" key="4">
    <source>
        <dbReference type="ARBA" id="ARBA00022840"/>
    </source>
</evidence>
<dbReference type="InterPro" id="IPR000595">
    <property type="entry name" value="cNMP-bd_dom"/>
</dbReference>
<dbReference type="Proteomes" id="UP000000602">
    <property type="component" value="Chromosome"/>
</dbReference>
<sequence>MKKESIEKHLQCSVLFQDLSPEEIGRCSEMAMVEIVPMGEYVYRQGGQTDLLYLVAVGEAELVFEFDTSSVSAVGRVGPGGHFGETALLTGKPHAVAVRALFDLVLLIFKGSFFKDLLERNQCVRRRVDLFLAERLRVAFADQADMSRKQIGRQDITFASEMVLFRQRGTANIDLEKASDLNSGKNEYVARTSRRTHAEIDRIASNQEPFFLNGEEGTGRTIIAKQIHLQSICADAPYREIDLREYPSALLLEKKLFGAAQDTYPFFQTQQAGFFEKTCGGTLVFCHVELLPISLQEKLLKVIASSVFTHLDSKQQIAMQSRLVFISDFSLTYLRNSGKIIPEFLAILERQKFTVPAVREHKKDLPQLIDHYLKRFSREYGKEVTAVSPETLGVLMNYDWPGNLTELSTVIRRAVMLAATAEVHAEEILLGLPKSEGKWEFNLLRFPWVRSFITSKRFPQVPQIVIGGVLLLAVFVLFFGPRSAEANLGLTISWSIGWPLMFFSFFFLARIWCSVCSLAMPGMLLQNIFPSKRKTPAFIKKNSGWLMAILCVLVFWVEIVWDAYENPLLTGMIILTITFGSIIFSLLYSRRTWCRYLCPLGAVNAIFAMPSILELRSNKDVCLNKCQDHACYAGGEESDGCPMFRHPYLVDNNRDCIICGECVKNCNNSAVQLNLRIAPQELWSLQTPRLADSFLIVALGAIFFPFALHTDFVTKARAVLGQLEFFWGVNIPYGLGATLIFFLLILFAFSLYYGMATAQARFAGGGREKIAALLGYGFIPVVLGAYLAIHLEIFVVGAGRLIPQLEAMMGWAVSYENWQLMNDDSTLVLQVISIFGGLFASMYAIYRIIERLLEPISISSRALVLPYSFLLLLTISYLSML</sequence>
<dbReference type="RefSeq" id="WP_011188526.1">
    <property type="nucleotide sequence ID" value="NC_006138.1"/>
</dbReference>
<dbReference type="Pfam" id="PF00158">
    <property type="entry name" value="Sigma54_activat"/>
    <property type="match status" value="1"/>
</dbReference>
<evidence type="ECO:0000313" key="10">
    <source>
        <dbReference type="EMBL" id="CAG36014.1"/>
    </source>
</evidence>
<dbReference type="InterPro" id="IPR002078">
    <property type="entry name" value="Sigma_54_int"/>
</dbReference>
<gene>
    <name evidence="10" type="ordered locus">DP1285</name>
</gene>
<evidence type="ECO:0000256" key="2">
    <source>
        <dbReference type="ARBA" id="ARBA00022475"/>
    </source>
</evidence>
<feature type="transmembrane region" description="Helical" evidence="6">
    <location>
        <begin position="690"/>
        <end position="710"/>
    </location>
</feature>
<feature type="transmembrane region" description="Helical" evidence="6">
    <location>
        <begin position="544"/>
        <end position="561"/>
    </location>
</feature>
<protein>
    <submittedName>
        <fullName evidence="10">Related to nitrogen assimilation regulatory protein</fullName>
    </submittedName>
</protein>
<evidence type="ECO:0000259" key="8">
    <source>
        <dbReference type="PROSITE" id="PS50045"/>
    </source>
</evidence>
<dbReference type="PANTHER" id="PTHR30224:SF4">
    <property type="entry name" value="ELECTRON TRANSPORT PROTEIN YCCM-RELATED"/>
    <property type="match status" value="1"/>
</dbReference>
<feature type="transmembrane region" description="Helical" evidence="6">
    <location>
        <begin position="461"/>
        <end position="480"/>
    </location>
</feature>
<dbReference type="Pfam" id="PF25601">
    <property type="entry name" value="AAA_lid_14"/>
    <property type="match status" value="1"/>
</dbReference>
<dbReference type="InterPro" id="IPR027417">
    <property type="entry name" value="P-loop_NTPase"/>
</dbReference>